<comment type="caution">
    <text evidence="1">The sequence shown here is derived from an EMBL/GenBank/DDBJ whole genome shotgun (WGS) entry which is preliminary data.</text>
</comment>
<gene>
    <name evidence="1" type="ORF">B5V51_5078</name>
</gene>
<dbReference type="EMBL" id="NWSH01002301">
    <property type="protein sequence ID" value="PCG68585.1"/>
    <property type="molecule type" value="Genomic_DNA"/>
</dbReference>
<protein>
    <submittedName>
        <fullName evidence="1">Uncharacterized protein</fullName>
    </submittedName>
</protein>
<accession>A0A2A4J937</accession>
<dbReference type="AlphaFoldDB" id="A0A2A4J937"/>
<proteinExistence type="predicted"/>
<reference evidence="1" key="1">
    <citation type="submission" date="2017-09" db="EMBL/GenBank/DDBJ databases">
        <title>Contemporary evolution of a Lepidopteran species, Heliothis virescens, in response to modern agricultural practices.</title>
        <authorList>
            <person name="Fritz M.L."/>
            <person name="Deyonke A.M."/>
            <person name="Papanicolaou A."/>
            <person name="Micinski S."/>
            <person name="Westbrook J."/>
            <person name="Gould F."/>
        </authorList>
    </citation>
    <scope>NUCLEOTIDE SEQUENCE [LARGE SCALE GENOMIC DNA]</scope>
    <source>
        <strain evidence="1">HvINT-</strain>
        <tissue evidence="1">Whole body</tissue>
    </source>
</reference>
<evidence type="ECO:0000313" key="1">
    <source>
        <dbReference type="EMBL" id="PCG68585.1"/>
    </source>
</evidence>
<name>A0A2A4J937_HELVI</name>
<organism evidence="1">
    <name type="scientific">Heliothis virescens</name>
    <name type="common">Tobacco budworm moth</name>
    <dbReference type="NCBI Taxonomy" id="7102"/>
    <lineage>
        <taxon>Eukaryota</taxon>
        <taxon>Metazoa</taxon>
        <taxon>Ecdysozoa</taxon>
        <taxon>Arthropoda</taxon>
        <taxon>Hexapoda</taxon>
        <taxon>Insecta</taxon>
        <taxon>Pterygota</taxon>
        <taxon>Neoptera</taxon>
        <taxon>Endopterygota</taxon>
        <taxon>Lepidoptera</taxon>
        <taxon>Glossata</taxon>
        <taxon>Ditrysia</taxon>
        <taxon>Noctuoidea</taxon>
        <taxon>Noctuidae</taxon>
        <taxon>Heliothinae</taxon>
        <taxon>Heliothis</taxon>
    </lineage>
</organism>
<sequence length="366" mass="41787">MKDFEDPDVAKAVLEAQLARKQMANSVKQLIDHLNEKAKQVFQNMGTLILTDLNVKKNITPILEFAIHDFITMLKTHYDLKSSDGTFSMEDRGSIYEDLVEASGQLLYSGGNAILLEITSNQNLNSQNKSVELLHDKIFTLSVEGQKEEMKYVCATFSVCKEYPKFTDYAEKFMGEIINLSDVKFQRFVAILISILKKHEDFFASVTEKEDRQFIISELSKNWAALRYYFVVARELMVQKFKGNLNDGEEEIIVKNRAMWIIMEIINKALSTEEDLLTVDLESSLSALKKWGRDEDRDINSTWEVFLKRVIKVLDYNLSSTARKEMSLLIKAMVRGVADVVVIDMLLLGSKYVQGGQLPLDMSVSI</sequence>